<dbReference type="GO" id="GO:0006508">
    <property type="term" value="P:proteolysis"/>
    <property type="evidence" value="ECO:0007669"/>
    <property type="project" value="UniProtKB-KW"/>
</dbReference>
<feature type="active site" description="Charge relay system" evidence="5 6">
    <location>
        <position position="233"/>
    </location>
</feature>
<comment type="similarity">
    <text evidence="1 6">Belongs to the peptidase S8 family.</text>
</comment>
<evidence type="ECO:0000256" key="5">
    <source>
        <dbReference type="PIRSR" id="PIRSR615500-1"/>
    </source>
</evidence>
<keyword evidence="9" id="KW-1185">Reference proteome</keyword>
<keyword evidence="4 6" id="KW-0720">Serine protease</keyword>
<dbReference type="InterPro" id="IPR000209">
    <property type="entry name" value="Peptidase_S8/S53_dom"/>
</dbReference>
<comment type="caution">
    <text evidence="8">The sequence shown here is derived from an EMBL/GenBank/DDBJ whole genome shotgun (WGS) entry which is preliminary data.</text>
</comment>
<dbReference type="PROSITE" id="PS00138">
    <property type="entry name" value="SUBTILASE_SER"/>
    <property type="match status" value="1"/>
</dbReference>
<dbReference type="InterPro" id="IPR002105">
    <property type="entry name" value="Dockerin_1_rpt"/>
</dbReference>
<dbReference type="PROSITE" id="PS00137">
    <property type="entry name" value="SUBTILASE_HIS"/>
    <property type="match status" value="1"/>
</dbReference>
<dbReference type="InterPro" id="IPR008965">
    <property type="entry name" value="CBM2/CBM3_carb-bd_dom_sf"/>
</dbReference>
<sequence>MTNRRTQLIAVVVACVLAVSVAAPVVATATTPQQPAGTLDVSSAASTDASTATIDTALQRETGTTNVVVRLPTADESALDGDRASVIETLRSHASRTQAPVLDELERTDGVTVERTWWIANAIAVTADLDRVELTDLATIDGVERLHANRQFEAPAPIEASPTTAAVQNTTYGLDQIDAPDAWDEFDATGDGVRVAVADTGVDASHPDIELAEEDGWTDLAGNSSEPVDNHGHGTHVSGTISGGNASGTAIGVAPDVELGVARVCLTGSCDGQAILDSFEWAVQTDSDVLSMSLGGPLTGEYVEPVRNAMAADTLVVASIGNSGEGTAGSPGAVYDSIASGATNESANVTDFSGGMLIDTDETWGDAAPEAWPDEYITPDIAAPGDQVFSSNANGGSMCGDVEYCEVSGTSMSAPHKSGAAAAIMSAASDELGPYEVKDLMMETAWKPDYWDESMAQDAIGDRDTRYGDGIIDVYTASAFANTSAGIAGTVTDDGASVAGATVTIDDELSTETDANGSYEVTQLPGTHTVGVEAFGYADAERTVTIENHSHVAQRDVELTPVVDAEVTEDQPDRIESGDELSTSLSVANLESIVVDPTGDYDPADATLSVNGDETAFGEPVTFDEPYTGDLDVTVETTEDTAGELGLEHTLSGLDDSLTIETGPTSVFEELVPVAVLDDGETYGPDVAETLSETLPMRYDVSVVTSDDLLASNASDYEAIVVQQIDPAAAADFVDETETTDVGVVYLDQWGSASNGVPAHSDVTGNPESTFQDDFGPAPVVYELEADHPIFDGVGNASDVVDVHHGAFTDMSWFENTSFDVIASTGDQDGIVGEAVAVDDESATVFASGLGYTPFVGAGDYTETADTILANSVLYLTGTDEAEATISAEDVTTSPGERVDVDLSVDTAIAGYETAVEFDPDVVQVTDVDGVDMADPVTNVDNEAGVVSLAQGQATDVPAPTVATIEFEHVGDAGDETDLAFDEDETAVNDQNGHLTVATDDGSIGVAPCTPGDVNADGEVTSYDVTLTQQYIVGQEPTDEFHEACADVNDDGVVTPADVSLILEDIVATHGPEAIAG</sequence>
<organism evidence="8 9">
    <name type="scientific">Halovivax cerinus</name>
    <dbReference type="NCBI Taxonomy" id="1487865"/>
    <lineage>
        <taxon>Archaea</taxon>
        <taxon>Methanobacteriati</taxon>
        <taxon>Methanobacteriota</taxon>
        <taxon>Stenosarchaea group</taxon>
        <taxon>Halobacteria</taxon>
        <taxon>Halobacteriales</taxon>
        <taxon>Natrialbaceae</taxon>
        <taxon>Halovivax</taxon>
    </lineage>
</organism>
<dbReference type="InterPro" id="IPR015500">
    <property type="entry name" value="Peptidase_S8_subtilisin-rel"/>
</dbReference>
<dbReference type="InterPro" id="IPR050131">
    <property type="entry name" value="Peptidase_S8_subtilisin-like"/>
</dbReference>
<evidence type="ECO:0000256" key="4">
    <source>
        <dbReference type="ARBA" id="ARBA00022825"/>
    </source>
</evidence>
<dbReference type="CDD" id="cd08547">
    <property type="entry name" value="Type_II_cohesin"/>
    <property type="match status" value="1"/>
</dbReference>
<dbReference type="PROSITE" id="PS00018">
    <property type="entry name" value="EF_HAND_1"/>
    <property type="match status" value="1"/>
</dbReference>
<feature type="active site" description="Charge relay system" evidence="5 6">
    <location>
        <position position="411"/>
    </location>
</feature>
<dbReference type="AlphaFoldDB" id="A0ABD5NPB4"/>
<accession>A0ABD5NPB4</accession>
<dbReference type="SUPFAM" id="SSF49464">
    <property type="entry name" value="Carboxypeptidase regulatory domain-like"/>
    <property type="match status" value="1"/>
</dbReference>
<evidence type="ECO:0000259" key="7">
    <source>
        <dbReference type="PROSITE" id="PS51766"/>
    </source>
</evidence>
<evidence type="ECO:0000313" key="9">
    <source>
        <dbReference type="Proteomes" id="UP001595846"/>
    </source>
</evidence>
<evidence type="ECO:0000256" key="1">
    <source>
        <dbReference type="ARBA" id="ARBA00011073"/>
    </source>
</evidence>
<feature type="active site" description="Charge relay system" evidence="5 6">
    <location>
        <position position="199"/>
    </location>
</feature>
<dbReference type="RefSeq" id="WP_256532706.1">
    <property type="nucleotide sequence ID" value="NZ_CP101824.1"/>
</dbReference>
<dbReference type="GO" id="GO:0004252">
    <property type="term" value="F:serine-type endopeptidase activity"/>
    <property type="evidence" value="ECO:0007669"/>
    <property type="project" value="UniProtKB-UniRule"/>
</dbReference>
<dbReference type="InterPro" id="IPR036852">
    <property type="entry name" value="Peptidase_S8/S53_dom_sf"/>
</dbReference>
<proteinExistence type="inferred from homology"/>
<dbReference type="InterPro" id="IPR018247">
    <property type="entry name" value="EF_Hand_1_Ca_BS"/>
</dbReference>
<dbReference type="InterPro" id="IPR022398">
    <property type="entry name" value="Peptidase_S8_His-AS"/>
</dbReference>
<dbReference type="Gene3D" id="2.60.40.1120">
    <property type="entry name" value="Carboxypeptidase-like, regulatory domain"/>
    <property type="match status" value="1"/>
</dbReference>
<dbReference type="InterPro" id="IPR008969">
    <property type="entry name" value="CarboxyPept-like_regulatory"/>
</dbReference>
<keyword evidence="3 6" id="KW-0378">Hydrolase</keyword>
<dbReference type="CDD" id="cd14256">
    <property type="entry name" value="Dockerin_I"/>
    <property type="match status" value="1"/>
</dbReference>
<evidence type="ECO:0000256" key="3">
    <source>
        <dbReference type="ARBA" id="ARBA00022801"/>
    </source>
</evidence>
<reference evidence="8 9" key="1">
    <citation type="journal article" date="2019" name="Int. J. Syst. Evol. Microbiol.">
        <title>The Global Catalogue of Microorganisms (GCM) 10K type strain sequencing project: providing services to taxonomists for standard genome sequencing and annotation.</title>
        <authorList>
            <consortium name="The Broad Institute Genomics Platform"/>
            <consortium name="The Broad Institute Genome Sequencing Center for Infectious Disease"/>
            <person name="Wu L."/>
            <person name="Ma J."/>
        </authorList>
    </citation>
    <scope>NUCLEOTIDE SEQUENCE [LARGE SCALE GENOMIC DNA]</scope>
    <source>
        <strain evidence="8 9">IBRC-M 10256</strain>
    </source>
</reference>
<dbReference type="Pfam" id="PF00082">
    <property type="entry name" value="Peptidase_S8"/>
    <property type="match status" value="1"/>
</dbReference>
<gene>
    <name evidence="8" type="ORF">ACFOUR_10905</name>
</gene>
<dbReference type="GeneID" id="73901808"/>
<protein>
    <submittedName>
        <fullName evidence="8">S8 family serine peptidase</fullName>
    </submittedName>
</protein>
<dbReference type="PRINTS" id="PR00723">
    <property type="entry name" value="SUBTILISIN"/>
</dbReference>
<dbReference type="InterPro" id="IPR036439">
    <property type="entry name" value="Dockerin_dom_sf"/>
</dbReference>
<dbReference type="Proteomes" id="UP001595846">
    <property type="component" value="Unassembled WGS sequence"/>
</dbReference>
<dbReference type="Gene3D" id="1.10.1330.10">
    <property type="entry name" value="Dockerin domain"/>
    <property type="match status" value="1"/>
</dbReference>
<keyword evidence="2 6" id="KW-0645">Protease</keyword>
<feature type="domain" description="Dockerin" evidence="7">
    <location>
        <begin position="1007"/>
        <end position="1073"/>
    </location>
</feature>
<dbReference type="SUPFAM" id="SSF49384">
    <property type="entry name" value="Carbohydrate-binding domain"/>
    <property type="match status" value="1"/>
</dbReference>
<dbReference type="InterPro" id="IPR023828">
    <property type="entry name" value="Peptidase_S8_Ser-AS"/>
</dbReference>
<dbReference type="PROSITE" id="PS51892">
    <property type="entry name" value="SUBTILASE"/>
    <property type="match status" value="1"/>
</dbReference>
<dbReference type="Gene3D" id="2.60.40.680">
    <property type="match status" value="1"/>
</dbReference>
<dbReference type="SUPFAM" id="SSF63446">
    <property type="entry name" value="Type I dockerin domain"/>
    <property type="match status" value="1"/>
</dbReference>
<dbReference type="PANTHER" id="PTHR43806:SF11">
    <property type="entry name" value="CEREVISIN-RELATED"/>
    <property type="match status" value="1"/>
</dbReference>
<dbReference type="Gene3D" id="3.40.50.200">
    <property type="entry name" value="Peptidase S8/S53 domain"/>
    <property type="match status" value="1"/>
</dbReference>
<evidence type="ECO:0000313" key="8">
    <source>
        <dbReference type="EMBL" id="MFC3958873.1"/>
    </source>
</evidence>
<evidence type="ECO:0000256" key="2">
    <source>
        <dbReference type="ARBA" id="ARBA00022670"/>
    </source>
</evidence>
<name>A0ABD5NPB4_9EURY</name>
<dbReference type="Pfam" id="PF00404">
    <property type="entry name" value="Dockerin_1"/>
    <property type="match status" value="1"/>
</dbReference>
<dbReference type="Pfam" id="PF13620">
    <property type="entry name" value="CarboxypepD_reg"/>
    <property type="match status" value="1"/>
</dbReference>
<dbReference type="SUPFAM" id="SSF52743">
    <property type="entry name" value="Subtilisin-like"/>
    <property type="match status" value="1"/>
</dbReference>
<dbReference type="InterPro" id="IPR016134">
    <property type="entry name" value="Dockerin_dom"/>
</dbReference>
<evidence type="ECO:0000256" key="6">
    <source>
        <dbReference type="PROSITE-ProRule" id="PRU01240"/>
    </source>
</evidence>
<dbReference type="EMBL" id="JBHSAQ010000009">
    <property type="protein sequence ID" value="MFC3958873.1"/>
    <property type="molecule type" value="Genomic_DNA"/>
</dbReference>
<dbReference type="PANTHER" id="PTHR43806">
    <property type="entry name" value="PEPTIDASE S8"/>
    <property type="match status" value="1"/>
</dbReference>
<dbReference type="PROSITE" id="PS51766">
    <property type="entry name" value="DOCKERIN"/>
    <property type="match status" value="1"/>
</dbReference>